<dbReference type="PIRSF" id="PIRSF002419">
    <property type="entry name" value="Tetraspanin"/>
    <property type="match status" value="1"/>
</dbReference>
<evidence type="ECO:0000256" key="7">
    <source>
        <dbReference type="ARBA" id="ARBA00046464"/>
    </source>
</evidence>
<dbReference type="EMBL" id="JAHKSW010000011">
    <property type="protein sequence ID" value="KAG7326249.1"/>
    <property type="molecule type" value="Genomic_DNA"/>
</dbReference>
<dbReference type="GO" id="GO:0012505">
    <property type="term" value="C:endomembrane system"/>
    <property type="evidence" value="ECO:0007669"/>
    <property type="project" value="UniProtKB-SubCell"/>
</dbReference>
<evidence type="ECO:0000256" key="9">
    <source>
        <dbReference type="RuleBase" id="RU361218"/>
    </source>
</evidence>
<evidence type="ECO:0000313" key="10">
    <source>
        <dbReference type="EMBL" id="KAG7326249.1"/>
    </source>
</evidence>
<dbReference type="Gene3D" id="1.10.1450.10">
    <property type="entry name" value="Tetraspanin"/>
    <property type="match status" value="1"/>
</dbReference>
<sequence>MGFFEFAKVMMVVYNLLILMGGAGLITAGFWMRLTGDVLGSTLLGVFYVNTVDTIRVDIFFISLGIIMALLGFLGCCGAKKESKCLLIMFFSIIAIIFISELTIGMFALAYSSYIGKLLKSWARPVLQDQYGRDLHFTSQWNMTMTKLQCCGFNNYTDFVGSYYSKLYGEIYHSSCCGNTTIICDMQNARNSTVEVRKTQR</sequence>
<reference evidence="10 11" key="1">
    <citation type="submission" date="2021-06" db="EMBL/GenBank/DDBJ databases">
        <title>Chromosome-level genome assembly of the red-tail catfish (Hemibagrus wyckioides).</title>
        <authorList>
            <person name="Shao F."/>
        </authorList>
    </citation>
    <scope>NUCLEOTIDE SEQUENCE [LARGE SCALE GENOMIC DNA]</scope>
    <source>
        <strain evidence="10">EC202008001</strain>
        <tissue evidence="10">Blood</tissue>
    </source>
</reference>
<feature type="transmembrane region" description="Helical" evidence="9">
    <location>
        <begin position="86"/>
        <end position="111"/>
    </location>
</feature>
<dbReference type="Proteomes" id="UP000824219">
    <property type="component" value="Linkage Group LG11"/>
</dbReference>
<evidence type="ECO:0000256" key="5">
    <source>
        <dbReference type="ARBA" id="ARBA00023136"/>
    </source>
</evidence>
<evidence type="ECO:0000256" key="1">
    <source>
        <dbReference type="ARBA" id="ARBA00004127"/>
    </source>
</evidence>
<comment type="subcellular location">
    <subcellularLocation>
        <location evidence="1">Endomembrane system</location>
        <topology evidence="1">Multi-pass membrane protein</topology>
    </subcellularLocation>
    <subcellularLocation>
        <location evidence="9">Membrane</location>
        <topology evidence="9">Multi-pass membrane protein</topology>
    </subcellularLocation>
</comment>
<dbReference type="InterPro" id="IPR018499">
    <property type="entry name" value="Tetraspanin/Peripherin"/>
</dbReference>
<keyword evidence="5 9" id="KW-0472">Membrane</keyword>
<comment type="subunit">
    <text evidence="7">Interacts with SLC19A2. Interacts with NTRK1/TRKA.</text>
</comment>
<protein>
    <recommendedName>
        <fullName evidence="9">Tetraspanin</fullName>
    </recommendedName>
</protein>
<feature type="transmembrane region" description="Helical" evidence="9">
    <location>
        <begin position="54"/>
        <end position="74"/>
    </location>
</feature>
<evidence type="ECO:0000256" key="2">
    <source>
        <dbReference type="ARBA" id="ARBA00006840"/>
    </source>
</evidence>
<dbReference type="GO" id="GO:0005886">
    <property type="term" value="C:plasma membrane"/>
    <property type="evidence" value="ECO:0007669"/>
    <property type="project" value="TreeGrafter"/>
</dbReference>
<dbReference type="InterPro" id="IPR000301">
    <property type="entry name" value="Tetraspanin_animals"/>
</dbReference>
<dbReference type="InterPro" id="IPR008952">
    <property type="entry name" value="Tetraspanin_EC2_sf"/>
</dbReference>
<keyword evidence="4 9" id="KW-1133">Transmembrane helix</keyword>
<evidence type="ECO:0000256" key="6">
    <source>
        <dbReference type="ARBA" id="ARBA00023180"/>
    </source>
</evidence>
<evidence type="ECO:0000313" key="11">
    <source>
        <dbReference type="Proteomes" id="UP000824219"/>
    </source>
</evidence>
<keyword evidence="11" id="KW-1185">Reference proteome</keyword>
<evidence type="ECO:0000256" key="8">
    <source>
        <dbReference type="ARBA" id="ARBA00054958"/>
    </source>
</evidence>
<comment type="caution">
    <text evidence="9">Lacks conserved residue(s) required for the propagation of feature annotation.</text>
</comment>
<dbReference type="Pfam" id="PF00335">
    <property type="entry name" value="Tetraspanin"/>
    <property type="match status" value="1"/>
</dbReference>
<evidence type="ECO:0000256" key="3">
    <source>
        <dbReference type="ARBA" id="ARBA00022692"/>
    </source>
</evidence>
<dbReference type="PANTHER" id="PTHR19282:SF216">
    <property type="entry name" value="TETRASPANIN-1"/>
    <property type="match status" value="1"/>
</dbReference>
<keyword evidence="3 9" id="KW-0812">Transmembrane</keyword>
<proteinExistence type="inferred from homology"/>
<keyword evidence="6" id="KW-0325">Glycoprotein</keyword>
<accession>A0A9D3NQC1</accession>
<feature type="transmembrane region" description="Helical" evidence="9">
    <location>
        <begin position="12"/>
        <end position="34"/>
    </location>
</feature>
<dbReference type="SUPFAM" id="SSF48652">
    <property type="entry name" value="Tetraspanin"/>
    <property type="match status" value="1"/>
</dbReference>
<dbReference type="AlphaFoldDB" id="A0A9D3NQC1"/>
<evidence type="ECO:0000256" key="4">
    <source>
        <dbReference type="ARBA" id="ARBA00022989"/>
    </source>
</evidence>
<comment type="caution">
    <text evidence="10">The sequence shown here is derived from an EMBL/GenBank/DDBJ whole genome shotgun (WGS) entry which is preliminary data.</text>
</comment>
<organism evidence="10 11">
    <name type="scientific">Hemibagrus wyckioides</name>
    <dbReference type="NCBI Taxonomy" id="337641"/>
    <lineage>
        <taxon>Eukaryota</taxon>
        <taxon>Metazoa</taxon>
        <taxon>Chordata</taxon>
        <taxon>Craniata</taxon>
        <taxon>Vertebrata</taxon>
        <taxon>Euteleostomi</taxon>
        <taxon>Actinopterygii</taxon>
        <taxon>Neopterygii</taxon>
        <taxon>Teleostei</taxon>
        <taxon>Ostariophysi</taxon>
        <taxon>Siluriformes</taxon>
        <taxon>Bagridae</taxon>
        <taxon>Hemibagrus</taxon>
    </lineage>
</organism>
<comment type="similarity">
    <text evidence="2 9">Belongs to the tetraspanin (TM4SF) family.</text>
</comment>
<dbReference type="PRINTS" id="PR00259">
    <property type="entry name" value="TMFOUR"/>
</dbReference>
<gene>
    <name evidence="10" type="ORF">KOW79_009650</name>
</gene>
<name>A0A9D3NQC1_9TELE</name>
<comment type="function">
    <text evidence="8">Structural component of specialized membrane microdomains known as tetraspanin-enriched microdomains (TERMs), which act as platforms for receptor clustering and signaling. Participates thereby in diverse biological functions such as cell signal transduction, adhesion, migration and protein trafficking. Regulates neuronal differentiation in response to NGF by facilitating NGF-mediated activation of NTRK1/TRKA receptor tyrosine kinase and subsequent downstream signaling pathways. Plays a role in the inhibition of TNFalpha-induced apoptosis. Mechanistically, inhibits the NF-kappa-B signaling pathway by blocking phosphorylation of CHUK. Also promotes the stability of the thiamine transporter 1/SLC19A2 in intestinal epithelial cells leading to an increase of thiamine uptake process.</text>
</comment>
<dbReference type="OrthoDB" id="6134317at2759"/>
<dbReference type="PANTHER" id="PTHR19282">
    <property type="entry name" value="TETRASPANIN"/>
    <property type="match status" value="1"/>
</dbReference>